<proteinExistence type="predicted"/>
<reference evidence="2 3" key="1">
    <citation type="submission" date="2022-12" db="EMBL/GenBank/DDBJ databases">
        <title>Polyphasic characterization of Geotalea uranireducens NIT-SL11 newly isolated from a complex of sewage sludge and microbially reduced graphene oxide.</title>
        <authorList>
            <person name="Xie L."/>
            <person name="Yoshida N."/>
            <person name="Meng L."/>
        </authorList>
    </citation>
    <scope>NUCLEOTIDE SEQUENCE [LARGE SCALE GENOMIC DNA]</scope>
    <source>
        <strain evidence="2 3">NIT-SL11</strain>
    </source>
</reference>
<dbReference type="SUPFAM" id="SSF140683">
    <property type="entry name" value="SP0561-like"/>
    <property type="match status" value="1"/>
</dbReference>
<dbReference type="EMBL" id="AP027151">
    <property type="protein sequence ID" value="BDV42847.1"/>
    <property type="molecule type" value="Genomic_DNA"/>
</dbReference>
<dbReference type="Proteomes" id="UP001317705">
    <property type="component" value="Chromosome"/>
</dbReference>
<accession>A0ABN6VTS2</accession>
<dbReference type="Pfam" id="PF08984">
    <property type="entry name" value="DUF1858"/>
    <property type="match status" value="1"/>
</dbReference>
<dbReference type="InterPro" id="IPR038062">
    <property type="entry name" value="ScdA-like_N_sf"/>
</dbReference>
<dbReference type="InterPro" id="IPR015077">
    <property type="entry name" value="DUF1858"/>
</dbReference>
<dbReference type="InterPro" id="IPR023883">
    <property type="entry name" value="CHP03980_redox-disulphide"/>
</dbReference>
<keyword evidence="3" id="KW-1185">Reference proteome</keyword>
<gene>
    <name evidence="2" type="ORF">GURASL_17700</name>
</gene>
<dbReference type="PANTHER" id="PTHR39341:SF1">
    <property type="entry name" value="DUF1858 DOMAIN-CONTAINING PROTEIN"/>
    <property type="match status" value="1"/>
</dbReference>
<protein>
    <submittedName>
        <fullName evidence="2">Disulfide oxidoreductase</fullName>
    </submittedName>
</protein>
<dbReference type="NCBIfam" id="TIGR03980">
    <property type="entry name" value="prismane_assoc"/>
    <property type="match status" value="1"/>
</dbReference>
<dbReference type="RefSeq" id="WP_282003544.1">
    <property type="nucleotide sequence ID" value="NZ_AP027151.1"/>
</dbReference>
<evidence type="ECO:0000313" key="2">
    <source>
        <dbReference type="EMBL" id="BDV42847.1"/>
    </source>
</evidence>
<dbReference type="Gene3D" id="1.10.3910.10">
    <property type="entry name" value="SP0561-like"/>
    <property type="match status" value="1"/>
</dbReference>
<evidence type="ECO:0000313" key="3">
    <source>
        <dbReference type="Proteomes" id="UP001317705"/>
    </source>
</evidence>
<sequence length="67" mass="7841">MITREMLIGDIIRRYPATLKIFAKYGLDCYECQIADFEELQHGADVHKTDLEQLLKELNEEISRLQA</sequence>
<dbReference type="PANTHER" id="PTHR39341">
    <property type="entry name" value="BSL7085 PROTEIN"/>
    <property type="match status" value="1"/>
</dbReference>
<organism evidence="2 3">
    <name type="scientific">Geotalea uraniireducens</name>
    <dbReference type="NCBI Taxonomy" id="351604"/>
    <lineage>
        <taxon>Bacteria</taxon>
        <taxon>Pseudomonadati</taxon>
        <taxon>Thermodesulfobacteriota</taxon>
        <taxon>Desulfuromonadia</taxon>
        <taxon>Geobacterales</taxon>
        <taxon>Geobacteraceae</taxon>
        <taxon>Geotalea</taxon>
    </lineage>
</organism>
<evidence type="ECO:0000259" key="1">
    <source>
        <dbReference type="Pfam" id="PF08984"/>
    </source>
</evidence>
<name>A0ABN6VTS2_9BACT</name>
<feature type="domain" description="DUF1858" evidence="1">
    <location>
        <begin position="2"/>
        <end position="55"/>
    </location>
</feature>